<dbReference type="EMBL" id="KN838698">
    <property type="protein sequence ID" value="KIJ97244.1"/>
    <property type="molecule type" value="Genomic_DNA"/>
</dbReference>
<dbReference type="HOGENOM" id="CLU_567485_0_0_1"/>
<proteinExistence type="predicted"/>
<gene>
    <name evidence="2" type="ORF">K443DRAFT_10022</name>
</gene>
<dbReference type="OrthoDB" id="2942852at2759"/>
<feature type="region of interest" description="Disordered" evidence="1">
    <location>
        <begin position="262"/>
        <end position="349"/>
    </location>
</feature>
<dbReference type="AlphaFoldDB" id="A0A0C9WLG9"/>
<reference evidence="3" key="2">
    <citation type="submission" date="2015-01" db="EMBL/GenBank/DDBJ databases">
        <title>Evolutionary Origins and Diversification of the Mycorrhizal Mutualists.</title>
        <authorList>
            <consortium name="DOE Joint Genome Institute"/>
            <consortium name="Mycorrhizal Genomics Consortium"/>
            <person name="Kohler A."/>
            <person name="Kuo A."/>
            <person name="Nagy L.G."/>
            <person name="Floudas D."/>
            <person name="Copeland A."/>
            <person name="Barry K.W."/>
            <person name="Cichocki N."/>
            <person name="Veneault-Fourrey C."/>
            <person name="LaButti K."/>
            <person name="Lindquist E.A."/>
            <person name="Lipzen A."/>
            <person name="Lundell T."/>
            <person name="Morin E."/>
            <person name="Murat C."/>
            <person name="Riley R."/>
            <person name="Ohm R."/>
            <person name="Sun H."/>
            <person name="Tunlid A."/>
            <person name="Henrissat B."/>
            <person name="Grigoriev I.V."/>
            <person name="Hibbett D.S."/>
            <person name="Martin F."/>
        </authorList>
    </citation>
    <scope>NUCLEOTIDE SEQUENCE [LARGE SCALE GENOMIC DNA]</scope>
    <source>
        <strain evidence="3">LaAM-08-1</strain>
    </source>
</reference>
<evidence type="ECO:0000313" key="3">
    <source>
        <dbReference type="Proteomes" id="UP000054477"/>
    </source>
</evidence>
<accession>A0A0C9WLG9</accession>
<organism evidence="2 3">
    <name type="scientific">Laccaria amethystina LaAM-08-1</name>
    <dbReference type="NCBI Taxonomy" id="1095629"/>
    <lineage>
        <taxon>Eukaryota</taxon>
        <taxon>Fungi</taxon>
        <taxon>Dikarya</taxon>
        <taxon>Basidiomycota</taxon>
        <taxon>Agaricomycotina</taxon>
        <taxon>Agaricomycetes</taxon>
        <taxon>Agaricomycetidae</taxon>
        <taxon>Agaricales</taxon>
        <taxon>Agaricineae</taxon>
        <taxon>Hydnangiaceae</taxon>
        <taxon>Laccaria</taxon>
    </lineage>
</organism>
<protein>
    <submittedName>
        <fullName evidence="2">Uncharacterized protein</fullName>
    </submittedName>
</protein>
<evidence type="ECO:0000256" key="1">
    <source>
        <dbReference type="SAM" id="MobiDB-lite"/>
    </source>
</evidence>
<evidence type="ECO:0000313" key="2">
    <source>
        <dbReference type="EMBL" id="KIJ97244.1"/>
    </source>
</evidence>
<reference evidence="2 3" key="1">
    <citation type="submission" date="2014-04" db="EMBL/GenBank/DDBJ databases">
        <authorList>
            <consortium name="DOE Joint Genome Institute"/>
            <person name="Kuo A."/>
            <person name="Kohler A."/>
            <person name="Nagy L.G."/>
            <person name="Floudas D."/>
            <person name="Copeland A."/>
            <person name="Barry K.W."/>
            <person name="Cichocki N."/>
            <person name="Veneault-Fourrey C."/>
            <person name="LaButti K."/>
            <person name="Lindquist E.A."/>
            <person name="Lipzen A."/>
            <person name="Lundell T."/>
            <person name="Morin E."/>
            <person name="Murat C."/>
            <person name="Sun H."/>
            <person name="Tunlid A."/>
            <person name="Henrissat B."/>
            <person name="Grigoriev I.V."/>
            <person name="Hibbett D.S."/>
            <person name="Martin F."/>
            <person name="Nordberg H.P."/>
            <person name="Cantor M.N."/>
            <person name="Hua S.X."/>
        </authorList>
    </citation>
    <scope>NUCLEOTIDE SEQUENCE [LARGE SCALE GENOMIC DNA]</scope>
    <source>
        <strain evidence="2 3">LaAM-08-1</strain>
    </source>
</reference>
<feature type="compositionally biased region" description="Low complexity" evidence="1">
    <location>
        <begin position="313"/>
        <end position="327"/>
    </location>
</feature>
<feature type="region of interest" description="Disordered" evidence="1">
    <location>
        <begin position="389"/>
        <end position="481"/>
    </location>
</feature>
<keyword evidence="3" id="KW-1185">Reference proteome</keyword>
<name>A0A0C9WLG9_9AGAR</name>
<dbReference type="Proteomes" id="UP000054477">
    <property type="component" value="Unassembled WGS sequence"/>
</dbReference>
<sequence>MSHSHYHQDSSPLELHSGRSSNSSAQNGFFDIAEYNRIQSGAGYSTSETHFHGQKGLQNHMLLASDNVAYIQLLEDNMQLKAKLKAQMVLVELLKEKVKTGPLSDPVPPSPALRQPANHKFTIPDSPALYDEDDFEDAKFWTHKEWNVFIDKQREKGISTPKLGFLCHENEKVVSDARFAAIGKHAQEIPKLPQPISAILCTTNLKSLGIARMTGRLRHMQQYGNLILLAIRVLQADLLVSNLFLLVTFANLVNFLGRVPSLHANGKQKSNNDNIGRPDTRPTKKPKTVPLVKDVHEIDLTSDVENQPPPPAGSASKGQAGGKASSSRCREKATPKPRPRNGASSASATTTIPVPVCSASVVSSEAMPTIIPPLSALEIPALGITDKSDTPANLSSLPSVNTSTVETVEQSSHTEELPLMPPSLSSETPTQDAAHIALAPADGPEEPAQTAKIDDENHSTGLRQTRAKQSVRHQCTVPYSY</sequence>
<feature type="compositionally biased region" description="Polar residues" evidence="1">
    <location>
        <begin position="390"/>
        <end position="411"/>
    </location>
</feature>
<feature type="region of interest" description="Disordered" evidence="1">
    <location>
        <begin position="1"/>
        <end position="22"/>
    </location>
</feature>